<feature type="region of interest" description="Disordered" evidence="4">
    <location>
        <begin position="1291"/>
        <end position="1596"/>
    </location>
</feature>
<feature type="compositionally biased region" description="Basic and acidic residues" evidence="4">
    <location>
        <begin position="1211"/>
        <end position="1233"/>
    </location>
</feature>
<feature type="compositionally biased region" description="Polar residues" evidence="4">
    <location>
        <begin position="1715"/>
        <end position="1724"/>
    </location>
</feature>
<organism evidence="5 6">
    <name type="scientific">Gryllus longicercus</name>
    <dbReference type="NCBI Taxonomy" id="2509291"/>
    <lineage>
        <taxon>Eukaryota</taxon>
        <taxon>Metazoa</taxon>
        <taxon>Ecdysozoa</taxon>
        <taxon>Arthropoda</taxon>
        <taxon>Hexapoda</taxon>
        <taxon>Insecta</taxon>
        <taxon>Pterygota</taxon>
        <taxon>Neoptera</taxon>
        <taxon>Polyneoptera</taxon>
        <taxon>Orthoptera</taxon>
        <taxon>Ensifera</taxon>
        <taxon>Gryllidea</taxon>
        <taxon>Grylloidea</taxon>
        <taxon>Gryllidae</taxon>
        <taxon>Gryllinae</taxon>
        <taxon>Gryllus</taxon>
    </lineage>
</organism>
<dbReference type="PANTHER" id="PTHR24201:SF15">
    <property type="entry name" value="ANKYRIN REPEAT DOMAIN-CONTAINING PROTEIN 66"/>
    <property type="match status" value="1"/>
</dbReference>
<feature type="compositionally biased region" description="Polar residues" evidence="4">
    <location>
        <begin position="717"/>
        <end position="734"/>
    </location>
</feature>
<keyword evidence="2 3" id="KW-0040">ANK repeat</keyword>
<dbReference type="PROSITE" id="PS50297">
    <property type="entry name" value="ANK_REP_REGION"/>
    <property type="match status" value="3"/>
</dbReference>
<feature type="compositionally biased region" description="Basic and acidic residues" evidence="4">
    <location>
        <begin position="1510"/>
        <end position="1530"/>
    </location>
</feature>
<feature type="compositionally biased region" description="Low complexity" evidence="4">
    <location>
        <begin position="41"/>
        <end position="54"/>
    </location>
</feature>
<evidence type="ECO:0000256" key="4">
    <source>
        <dbReference type="SAM" id="MobiDB-lite"/>
    </source>
</evidence>
<feature type="compositionally biased region" description="Basic and acidic residues" evidence="4">
    <location>
        <begin position="696"/>
        <end position="715"/>
    </location>
</feature>
<dbReference type="Proteomes" id="UP001378592">
    <property type="component" value="Unassembled WGS sequence"/>
</dbReference>
<dbReference type="EMBL" id="JAZDUA010000010">
    <property type="protein sequence ID" value="KAK7873754.1"/>
    <property type="molecule type" value="Genomic_DNA"/>
</dbReference>
<evidence type="ECO:0000256" key="3">
    <source>
        <dbReference type="PROSITE-ProRule" id="PRU00023"/>
    </source>
</evidence>
<feature type="compositionally biased region" description="Acidic residues" evidence="4">
    <location>
        <begin position="1480"/>
        <end position="1489"/>
    </location>
</feature>
<feature type="compositionally biased region" description="Basic and acidic residues" evidence="4">
    <location>
        <begin position="183"/>
        <end position="201"/>
    </location>
</feature>
<feature type="region of interest" description="Disordered" evidence="4">
    <location>
        <begin position="1626"/>
        <end position="1667"/>
    </location>
</feature>
<name>A0AAN9VY47_9ORTH</name>
<feature type="region of interest" description="Disordered" evidence="4">
    <location>
        <begin position="351"/>
        <end position="402"/>
    </location>
</feature>
<feature type="region of interest" description="Disordered" evidence="4">
    <location>
        <begin position="814"/>
        <end position="934"/>
    </location>
</feature>
<evidence type="ECO:0000313" key="6">
    <source>
        <dbReference type="Proteomes" id="UP001378592"/>
    </source>
</evidence>
<evidence type="ECO:0000256" key="2">
    <source>
        <dbReference type="ARBA" id="ARBA00023043"/>
    </source>
</evidence>
<feature type="compositionally biased region" description="Polar residues" evidence="4">
    <location>
        <begin position="386"/>
        <end position="401"/>
    </location>
</feature>
<dbReference type="Gene3D" id="1.25.40.20">
    <property type="entry name" value="Ankyrin repeat-containing domain"/>
    <property type="match status" value="1"/>
</dbReference>
<feature type="compositionally biased region" description="Polar residues" evidence="4">
    <location>
        <begin position="1155"/>
        <end position="1166"/>
    </location>
</feature>
<feature type="compositionally biased region" description="Basic and acidic residues" evidence="4">
    <location>
        <begin position="1300"/>
        <end position="1317"/>
    </location>
</feature>
<feature type="compositionally biased region" description="Basic and acidic residues" evidence="4">
    <location>
        <begin position="848"/>
        <end position="878"/>
    </location>
</feature>
<feature type="repeat" description="ANK" evidence="3">
    <location>
        <begin position="2132"/>
        <end position="2164"/>
    </location>
</feature>
<dbReference type="InterPro" id="IPR036770">
    <property type="entry name" value="Ankyrin_rpt-contain_sf"/>
</dbReference>
<feature type="compositionally biased region" description="Basic and acidic residues" evidence="4">
    <location>
        <begin position="56"/>
        <end position="74"/>
    </location>
</feature>
<feature type="compositionally biased region" description="Basic and acidic residues" evidence="4">
    <location>
        <begin position="1563"/>
        <end position="1572"/>
    </location>
</feature>
<feature type="region of interest" description="Disordered" evidence="4">
    <location>
        <begin position="1903"/>
        <end position="2044"/>
    </location>
</feature>
<feature type="region of interest" description="Disordered" evidence="4">
    <location>
        <begin position="165"/>
        <end position="273"/>
    </location>
</feature>
<feature type="compositionally biased region" description="Low complexity" evidence="4">
    <location>
        <begin position="2003"/>
        <end position="2044"/>
    </location>
</feature>
<dbReference type="InterPro" id="IPR050776">
    <property type="entry name" value="Ank_Repeat/CDKN_Inhibitor"/>
</dbReference>
<feature type="compositionally biased region" description="Polar residues" evidence="4">
    <location>
        <begin position="252"/>
        <end position="261"/>
    </location>
</feature>
<feature type="region of interest" description="Disordered" evidence="4">
    <location>
        <begin position="1831"/>
        <end position="1850"/>
    </location>
</feature>
<feature type="compositionally biased region" description="Basic residues" evidence="4">
    <location>
        <begin position="1333"/>
        <end position="1342"/>
    </location>
</feature>
<feature type="compositionally biased region" description="Polar residues" evidence="4">
    <location>
        <begin position="416"/>
        <end position="429"/>
    </location>
</feature>
<feature type="compositionally biased region" description="Basic and acidic residues" evidence="4">
    <location>
        <begin position="224"/>
        <end position="251"/>
    </location>
</feature>
<proteinExistence type="predicted"/>
<feature type="region of interest" description="Disordered" evidence="4">
    <location>
        <begin position="1205"/>
        <end position="1279"/>
    </location>
</feature>
<feature type="compositionally biased region" description="Basic and acidic residues" evidence="4">
    <location>
        <begin position="1259"/>
        <end position="1269"/>
    </location>
</feature>
<dbReference type="Pfam" id="PF00023">
    <property type="entry name" value="Ank"/>
    <property type="match status" value="1"/>
</dbReference>
<protein>
    <submittedName>
        <fullName evidence="5">Uncharacterized protein</fullName>
    </submittedName>
</protein>
<dbReference type="PANTHER" id="PTHR24201">
    <property type="entry name" value="ANK_REP_REGION DOMAIN-CONTAINING PROTEIN"/>
    <property type="match status" value="1"/>
</dbReference>
<dbReference type="InterPro" id="IPR002110">
    <property type="entry name" value="Ankyrin_rpt"/>
</dbReference>
<feature type="compositionally biased region" description="Polar residues" evidence="4">
    <location>
        <begin position="904"/>
        <end position="916"/>
    </location>
</feature>
<keyword evidence="1" id="KW-0677">Repeat</keyword>
<feature type="repeat" description="ANK" evidence="3">
    <location>
        <begin position="2165"/>
        <end position="2197"/>
    </location>
</feature>
<evidence type="ECO:0000256" key="1">
    <source>
        <dbReference type="ARBA" id="ARBA00022737"/>
    </source>
</evidence>
<feature type="region of interest" description="Disordered" evidence="4">
    <location>
        <begin position="467"/>
        <end position="489"/>
    </location>
</feature>
<feature type="region of interest" description="Disordered" evidence="4">
    <location>
        <begin position="416"/>
        <end position="449"/>
    </location>
</feature>
<feature type="region of interest" description="Disordered" evidence="4">
    <location>
        <begin position="684"/>
        <end position="756"/>
    </location>
</feature>
<accession>A0AAN9VY47</accession>
<keyword evidence="6" id="KW-1185">Reference proteome</keyword>
<feature type="region of interest" description="Disordered" evidence="4">
    <location>
        <begin position="289"/>
        <end position="322"/>
    </location>
</feature>
<feature type="region of interest" description="Disordered" evidence="4">
    <location>
        <begin position="1715"/>
        <end position="1735"/>
    </location>
</feature>
<feature type="region of interest" description="Disordered" evidence="4">
    <location>
        <begin position="2075"/>
        <end position="2098"/>
    </location>
</feature>
<feature type="compositionally biased region" description="Basic and acidic residues" evidence="4">
    <location>
        <begin position="1637"/>
        <end position="1651"/>
    </location>
</feature>
<feature type="compositionally biased region" description="Polar residues" evidence="4">
    <location>
        <begin position="290"/>
        <end position="304"/>
    </location>
</feature>
<feature type="compositionally biased region" description="Basic and acidic residues" evidence="4">
    <location>
        <begin position="1437"/>
        <end position="1455"/>
    </location>
</feature>
<feature type="region of interest" description="Disordered" evidence="4">
    <location>
        <begin position="1137"/>
        <end position="1169"/>
    </location>
</feature>
<feature type="region of interest" description="Disordered" evidence="4">
    <location>
        <begin position="19"/>
        <end position="102"/>
    </location>
</feature>
<feature type="compositionally biased region" description="Basic and acidic residues" evidence="4">
    <location>
        <begin position="305"/>
        <end position="314"/>
    </location>
</feature>
<sequence>MDDAQLAIRRRLAEIICSPRNSEAGPSGMCGRAAKRPCDWPGSSSSMAAGAPPGREAAKIEPSRRSRRIERSVRETASPPKRQRRDSVQPLSGFPDSVCTPELDVKKTPALDQKSEIAKECASVDSRNDFQAKSNGTAELENVSKIQLNRKSPGDEVAGKECASVVEPLNDHVGSSNGTAELEATKTESTRKSHRDERVVKESTAVAERNDLEEPSNGTAELYEATKTDSNRRSRRGERLLRARTSVESRSNHARLSNDTAKVQEAAKSQSKRIFRRSDRVAKDLLNSVVDAQNNHTGTSSNSGKLEEATKSESNRMSTQSDRIAMESVSAVVLQNTHVGTSNDLAKLEEAAKSQSNRNLRRSDRVAKESASGIESHNNHIEPPNDTANMEATKSPSNRNLGRSVRVAKELLNAVVDTQNNLMGPSNDTGKSEDTTTRSPSNPNLRRSDRIARNLLNSGVPRNNHIGLSNNIGKLEEATESESNRKLPRSDRIAMESASAVVLQNTHLGTSNDLPKLEEAAKSQSNRNLRRSIRVAKERASAIESRDLVGPSIGTAELQGARKAGSNRKSFRGVRVVKESKYVEPRNNFEESSNSSTVLEEAAKTMLNRKSPRGDKVVKGSAAIAEPQYDVNESLNCTMELEEAAKTDSTPNFLRSDRVVKKSAAVTESLNDLEESCNVASELEEAAETASNRKSPRSDKVEKDSAAVLEPRDEFEASSNGTAKSEESIPTSPASDGVVKESAAVFEPRNELEGSLNDTAELENAANIELNRKSPRCDKVAIESAAVVDPWKDFEDTSKSAAELEEAAKTELIRKSTWSDTVAQENAAVDEPWNDLEESSNGTTELEGAAKSECNRKLLRDDRAVKEKAAAVEPRTDLEDSSSGTAELGETSESQSHEERPMTSIVSEESTATRSRCVNLGPSKRTQESEEFSNLESGDLALEFDVDVEALVHAVRVPRGKAELSVCAPKEAHAMTDAAGSNTRLNSKCGEQGSKNDSAVKLRQCSSIPPSVNSLTSMVNGAKDVEVEEDVEAMVPAARLLRRNAVPLGISKVVSEKRATKPTNPRSKLRTFEARPEEDATLKHPRRRCRTQESASLRATDLQVKEGTIAQARLEAQEGDVDVEEVVRATRLATGRNNAWSSGSREEASSKTRQRGTTGPSGSSVIAPQLKDAAHIDARLTPDTELDVEAVVPAARLQRSRASLSLGVSEKVSENRKKTDTGVRRTSKSREVDDSNENVSTTRRLRNIAVTSWSSVSDRQVKETSRTDESPMTSDADLDVEAVVPAVRLRRSSASQSVDVSEKVSENRRKPDTEARSTPKSSEVDSDDQVFTTRRRLRKKAARSSAVDPRVNKPADTEAIRMTQGEELDVEDLVPATRLRRDVPLRTAGTSEDHETKSPRDPSVCRKTRISETEVDHLSPVNGLQSGASGLQSDTPEDARTARDSADTGGKRKAELGATSTAMKRHRAAEGPLTDALETTSDDEIEMEETVSATRHEIGPKEPLTNASELFRDVQDTSKTKSSHTTRESNEGLEGTLSASEQYTEGPLIGRLDTPEANEGETDSTRNMRGMEDVIEESSLEKSRLRDTSGSVNDSQEATCELQQWAEPETRLDTRDLVDVVKSVTPASPEPLVGKPEAVDGESKQGVKRGAEGQVDPTTRTKRQRCGSVVTPTVATTATSDTLGTESNVCTQGTDIEAYEATGVTRQVLNTTCTGSEVSDSGANSAPIHGPNEPRERLESVGAITDTARVDVDGNEVTANSDAADQGLDESNATRIEVSERREMETEKEALERIRAYFFRKVGSRTLTLVPVVRKLDVSAAVGGAANDMATVKDEPDVPTASSWAATEEADDDDIVEVARIIAPPRGVIVRGPLCPPGPLRPSASPRPGVIVYGRHVAAAAAAPVADEKASMTSESPSRDEPSRFSELPDACIGGRVAEEAPSTRESPCAGNDTPHATAVPRAEPGMGARTGVGSETKSVVAGGSGIEVRQTAGDDGSDSESDSASGVGSAPGIGSRASETESESASVSGVASESGGEVGAAARVESPSGVESLSGLGVGSVLGSGVVLESGIDVGSGSASRVTSGSASGSATGPGLVPRATTAEAAARTGQWVRLVQLLVSGADPDAPGPTGARALHHAAVAGHVASVRTLLSHGADVRSRGADDQEALHCAAAGGSAACVALLVAAGADVDAGDSSGWTALHWAAATGREASAEALLRAGASLHVGDRRGRKPVFLAQGASQRAVAALLRSRDISGPKAGSRSETQAPARRVFL</sequence>
<feature type="compositionally biased region" description="Basic and acidic residues" evidence="4">
    <location>
        <begin position="1350"/>
        <end position="1359"/>
    </location>
</feature>
<feature type="region of interest" description="Disordered" evidence="4">
    <location>
        <begin position="2257"/>
        <end position="2276"/>
    </location>
</feature>
<dbReference type="PROSITE" id="PS50088">
    <property type="entry name" value="ANK_REPEAT"/>
    <property type="match status" value="3"/>
</dbReference>
<reference evidence="5 6" key="1">
    <citation type="submission" date="2024-03" db="EMBL/GenBank/DDBJ databases">
        <title>The genome assembly and annotation of the cricket Gryllus longicercus Weissman &amp; Gray.</title>
        <authorList>
            <person name="Szrajer S."/>
            <person name="Gray D."/>
            <person name="Ylla G."/>
        </authorList>
    </citation>
    <scope>NUCLEOTIDE SEQUENCE [LARGE SCALE GENOMIC DNA]</scope>
    <source>
        <strain evidence="5">DAG 2021-001</strain>
        <tissue evidence="5">Whole body minus gut</tissue>
    </source>
</reference>
<dbReference type="Pfam" id="PF12796">
    <property type="entry name" value="Ank_2"/>
    <property type="match status" value="1"/>
</dbReference>
<gene>
    <name evidence="5" type="ORF">R5R35_013282</name>
</gene>
<dbReference type="SUPFAM" id="SSF48403">
    <property type="entry name" value="Ankyrin repeat"/>
    <property type="match status" value="1"/>
</dbReference>
<feature type="compositionally biased region" description="Basic and acidic residues" evidence="4">
    <location>
        <begin position="1391"/>
        <end position="1417"/>
    </location>
</feature>
<evidence type="ECO:0000313" key="5">
    <source>
        <dbReference type="EMBL" id="KAK7873754.1"/>
    </source>
</evidence>
<comment type="caution">
    <text evidence="5">The sequence shown here is derived from an EMBL/GenBank/DDBJ whole genome shotgun (WGS) entry which is preliminary data.</text>
</comment>
<feature type="region of interest" description="Disordered" evidence="4">
    <location>
        <begin position="1074"/>
        <end position="1095"/>
    </location>
</feature>
<feature type="compositionally biased region" description="Polar residues" evidence="4">
    <location>
        <begin position="1249"/>
        <end position="1258"/>
    </location>
</feature>
<dbReference type="SMART" id="SM00248">
    <property type="entry name" value="ANK"/>
    <property type="match status" value="3"/>
</dbReference>
<feature type="repeat" description="ANK" evidence="3">
    <location>
        <begin position="2198"/>
        <end position="2230"/>
    </location>
</feature>
<feature type="compositionally biased region" description="Basic and acidic residues" evidence="4">
    <location>
        <begin position="474"/>
        <end position="489"/>
    </location>
</feature>
<feature type="compositionally biased region" description="Polar residues" evidence="4">
    <location>
        <begin position="1422"/>
        <end position="1434"/>
    </location>
</feature>